<feature type="domain" description="NodB homology" evidence="3">
    <location>
        <begin position="23"/>
        <end position="207"/>
    </location>
</feature>
<keyword evidence="2" id="KW-0378">Hydrolase</keyword>
<dbReference type="Proteomes" id="UP000261905">
    <property type="component" value="Unassembled WGS sequence"/>
</dbReference>
<evidence type="ECO:0000256" key="2">
    <source>
        <dbReference type="ARBA" id="ARBA00022801"/>
    </source>
</evidence>
<dbReference type="EMBL" id="QUBQ01000002">
    <property type="protein sequence ID" value="REK75208.1"/>
    <property type="molecule type" value="Genomic_DNA"/>
</dbReference>
<evidence type="ECO:0000313" key="5">
    <source>
        <dbReference type="Proteomes" id="UP000261905"/>
    </source>
</evidence>
<dbReference type="GO" id="GO:0016810">
    <property type="term" value="F:hydrolase activity, acting on carbon-nitrogen (but not peptide) bonds"/>
    <property type="evidence" value="ECO:0007669"/>
    <property type="project" value="InterPro"/>
</dbReference>
<dbReference type="PROSITE" id="PS51677">
    <property type="entry name" value="NODB"/>
    <property type="match status" value="1"/>
</dbReference>
<dbReference type="InterPro" id="IPR011330">
    <property type="entry name" value="Glyco_hydro/deAcase_b/a-brl"/>
</dbReference>
<dbReference type="CDD" id="cd10917">
    <property type="entry name" value="CE4_NodB_like_6s_7s"/>
    <property type="match status" value="1"/>
</dbReference>
<dbReference type="Gene3D" id="3.20.20.370">
    <property type="entry name" value="Glycoside hydrolase/deacetylase"/>
    <property type="match status" value="1"/>
</dbReference>
<proteinExistence type="predicted"/>
<protein>
    <submittedName>
        <fullName evidence="4">Polysaccharide deacetylase family protein</fullName>
    </submittedName>
</protein>
<evidence type="ECO:0000256" key="1">
    <source>
        <dbReference type="ARBA" id="ARBA00022723"/>
    </source>
</evidence>
<dbReference type="InterPro" id="IPR050248">
    <property type="entry name" value="Polysacc_deacetylase_ArnD"/>
</dbReference>
<accession>A0A371PI58</accession>
<dbReference type="Pfam" id="PF01522">
    <property type="entry name" value="Polysacc_deac_1"/>
    <property type="match status" value="1"/>
</dbReference>
<keyword evidence="5" id="KW-1185">Reference proteome</keyword>
<dbReference type="AlphaFoldDB" id="A0A371PI58"/>
<dbReference type="InterPro" id="IPR002509">
    <property type="entry name" value="NODB_dom"/>
</dbReference>
<comment type="caution">
    <text evidence="4">The sequence shown here is derived from an EMBL/GenBank/DDBJ whole genome shotgun (WGS) entry which is preliminary data.</text>
</comment>
<evidence type="ECO:0000259" key="3">
    <source>
        <dbReference type="PROSITE" id="PS51677"/>
    </source>
</evidence>
<gene>
    <name evidence="4" type="ORF">DX130_13135</name>
</gene>
<organism evidence="4 5">
    <name type="scientific">Paenibacillus paeoniae</name>
    <dbReference type="NCBI Taxonomy" id="2292705"/>
    <lineage>
        <taxon>Bacteria</taxon>
        <taxon>Bacillati</taxon>
        <taxon>Bacillota</taxon>
        <taxon>Bacilli</taxon>
        <taxon>Bacillales</taxon>
        <taxon>Paenibacillaceae</taxon>
        <taxon>Paenibacillus</taxon>
    </lineage>
</organism>
<dbReference type="OrthoDB" id="2649545at2"/>
<sequence>MSWVHLQKKYPGTFALSGSRDKRNVSLTFDDAPDPRVTPVILDTLSHYHIRATFFIVGDRAAKNPELVKRIMREGHVIGNHSYNHAILSKLPLTQFQQQIWKTDGIIKRIVGVSPRLVRPPYGEMKPQQIAWGKQNGFTIVNWDVDSEDWRNNPSSARVLANIKKTLQPGSIILQHAGGGDQQDLSGTIHALPVLIEMLQSKGYDIVTLPELLGRKAYR</sequence>
<dbReference type="SUPFAM" id="SSF88713">
    <property type="entry name" value="Glycoside hydrolase/deacetylase"/>
    <property type="match status" value="1"/>
</dbReference>
<keyword evidence="1" id="KW-0479">Metal-binding</keyword>
<dbReference type="GO" id="GO:0016020">
    <property type="term" value="C:membrane"/>
    <property type="evidence" value="ECO:0007669"/>
    <property type="project" value="TreeGrafter"/>
</dbReference>
<name>A0A371PI58_9BACL</name>
<reference evidence="4 5" key="1">
    <citation type="submission" date="2018-08" db="EMBL/GenBank/DDBJ databases">
        <title>Paenibacillus sp. M4BSY-1, whole genome shotgun sequence.</title>
        <authorList>
            <person name="Tuo L."/>
        </authorList>
    </citation>
    <scope>NUCLEOTIDE SEQUENCE [LARGE SCALE GENOMIC DNA]</scope>
    <source>
        <strain evidence="4 5">M4BSY-1</strain>
    </source>
</reference>
<dbReference type="GO" id="GO:0046872">
    <property type="term" value="F:metal ion binding"/>
    <property type="evidence" value="ECO:0007669"/>
    <property type="project" value="UniProtKB-KW"/>
</dbReference>
<evidence type="ECO:0000313" key="4">
    <source>
        <dbReference type="EMBL" id="REK75208.1"/>
    </source>
</evidence>
<dbReference type="PANTHER" id="PTHR10587">
    <property type="entry name" value="GLYCOSYL TRANSFERASE-RELATED"/>
    <property type="match status" value="1"/>
</dbReference>
<dbReference type="PANTHER" id="PTHR10587:SF133">
    <property type="entry name" value="CHITIN DEACETYLASE 1-RELATED"/>
    <property type="match status" value="1"/>
</dbReference>
<dbReference type="GO" id="GO:0005975">
    <property type="term" value="P:carbohydrate metabolic process"/>
    <property type="evidence" value="ECO:0007669"/>
    <property type="project" value="InterPro"/>
</dbReference>